<dbReference type="GO" id="GO:0051539">
    <property type="term" value="F:4 iron, 4 sulfur cluster binding"/>
    <property type="evidence" value="ECO:0007669"/>
    <property type="project" value="UniProtKB-KW"/>
</dbReference>
<evidence type="ECO:0000256" key="12">
    <source>
        <dbReference type="SAM" id="MobiDB-lite"/>
    </source>
</evidence>
<evidence type="ECO:0000256" key="7">
    <source>
        <dbReference type="ARBA" id="ARBA00023014"/>
    </source>
</evidence>
<dbReference type="GO" id="GO:0005737">
    <property type="term" value="C:cytoplasm"/>
    <property type="evidence" value="ECO:0007669"/>
    <property type="project" value="UniProtKB-SubCell"/>
</dbReference>
<dbReference type="EMBL" id="JAGPNL010000003">
    <property type="protein sequence ID" value="MBQ0827659.1"/>
    <property type="molecule type" value="Genomic_DNA"/>
</dbReference>
<keyword evidence="5" id="KW-0479">Metal-binding</keyword>
<evidence type="ECO:0000256" key="4">
    <source>
        <dbReference type="ARBA" id="ARBA00022485"/>
    </source>
</evidence>
<evidence type="ECO:0000313" key="14">
    <source>
        <dbReference type="EMBL" id="MBQ0827659.1"/>
    </source>
</evidence>
<sequence>MTATEDWEPRAICRSMDTEVWFRKADRARARALCGGCPVSEQCLAAVLRREDGLRPGHRHGIFAGLTGPERAAIDRAERASSGEAPEEPRRQTKPRGPGHKPSPCGTRAAYQRHLSKGEPVDDACRAANALAKRQHSRTGSSVLPAGR</sequence>
<reference evidence="14" key="1">
    <citation type="submission" date="2021-04" db="EMBL/GenBank/DDBJ databases">
        <title>Genome seq and assembly of Streptomyces sp. RG38.</title>
        <authorList>
            <person name="Chhetri G."/>
        </authorList>
    </citation>
    <scope>NUCLEOTIDE SEQUENCE</scope>
    <source>
        <strain evidence="14">RG38</strain>
    </source>
</reference>
<feature type="domain" description="4Fe-4S Wbl-type" evidence="13">
    <location>
        <begin position="12"/>
        <end position="73"/>
    </location>
</feature>
<feature type="region of interest" description="Disordered" evidence="12">
    <location>
        <begin position="55"/>
        <end position="122"/>
    </location>
</feature>
<evidence type="ECO:0000256" key="10">
    <source>
        <dbReference type="ARBA" id="ARBA00023157"/>
    </source>
</evidence>
<accession>A0A940XFR1</accession>
<organism evidence="14 15">
    <name type="scientific">Streptomyces tagetis</name>
    <dbReference type="NCBI Taxonomy" id="2820809"/>
    <lineage>
        <taxon>Bacteria</taxon>
        <taxon>Bacillati</taxon>
        <taxon>Actinomycetota</taxon>
        <taxon>Actinomycetes</taxon>
        <taxon>Kitasatosporales</taxon>
        <taxon>Streptomycetaceae</taxon>
        <taxon>Streptomyces</taxon>
    </lineage>
</organism>
<keyword evidence="6" id="KW-0408">Iron</keyword>
<keyword evidence="4" id="KW-0004">4Fe-4S</keyword>
<dbReference type="GO" id="GO:0045892">
    <property type="term" value="P:negative regulation of DNA-templated transcription"/>
    <property type="evidence" value="ECO:0007669"/>
    <property type="project" value="TreeGrafter"/>
</dbReference>
<proteinExistence type="inferred from homology"/>
<evidence type="ECO:0000259" key="13">
    <source>
        <dbReference type="PROSITE" id="PS51674"/>
    </source>
</evidence>
<evidence type="ECO:0000256" key="11">
    <source>
        <dbReference type="ARBA" id="ARBA00023163"/>
    </source>
</evidence>
<evidence type="ECO:0000256" key="3">
    <source>
        <dbReference type="ARBA" id="ARBA00006597"/>
    </source>
</evidence>
<gene>
    <name evidence="14" type="ORF">J5Y05_14240</name>
</gene>
<keyword evidence="7" id="KW-0411">Iron-sulfur</keyword>
<dbReference type="InterPro" id="IPR003482">
    <property type="entry name" value="Whib"/>
</dbReference>
<feature type="compositionally biased region" description="Basic and acidic residues" evidence="12">
    <location>
        <begin position="72"/>
        <end position="91"/>
    </location>
</feature>
<dbReference type="Proteomes" id="UP000677875">
    <property type="component" value="Unassembled WGS sequence"/>
</dbReference>
<comment type="caution">
    <text evidence="14">The sequence shown here is derived from an EMBL/GenBank/DDBJ whole genome shotgun (WGS) entry which is preliminary data.</text>
</comment>
<dbReference type="RefSeq" id="WP_210872211.1">
    <property type="nucleotide sequence ID" value="NZ_JAGPNL010000003.1"/>
</dbReference>
<dbReference type="Pfam" id="PF02467">
    <property type="entry name" value="Whib"/>
    <property type="match status" value="1"/>
</dbReference>
<dbReference type="GO" id="GO:0003677">
    <property type="term" value="F:DNA binding"/>
    <property type="evidence" value="ECO:0007669"/>
    <property type="project" value="UniProtKB-KW"/>
</dbReference>
<comment type="similarity">
    <text evidence="3">Belongs to the WhiB family.</text>
</comment>
<keyword evidence="11" id="KW-0804">Transcription</keyword>
<evidence type="ECO:0000256" key="2">
    <source>
        <dbReference type="ARBA" id="ARBA00004496"/>
    </source>
</evidence>
<keyword evidence="15" id="KW-1185">Reference proteome</keyword>
<evidence type="ECO:0000256" key="1">
    <source>
        <dbReference type="ARBA" id="ARBA00001966"/>
    </source>
</evidence>
<name>A0A940XFR1_9ACTN</name>
<keyword evidence="10" id="KW-1015">Disulfide bond</keyword>
<comment type="cofactor">
    <cofactor evidence="1">
        <name>[4Fe-4S] cluster</name>
        <dbReference type="ChEBI" id="CHEBI:49883"/>
    </cofactor>
</comment>
<dbReference type="PROSITE" id="PS51674">
    <property type="entry name" value="4FE4S_WBL"/>
    <property type="match status" value="1"/>
</dbReference>
<evidence type="ECO:0000313" key="15">
    <source>
        <dbReference type="Proteomes" id="UP000677875"/>
    </source>
</evidence>
<evidence type="ECO:0000256" key="8">
    <source>
        <dbReference type="ARBA" id="ARBA00023015"/>
    </source>
</evidence>
<dbReference type="PANTHER" id="PTHR38839">
    <property type="entry name" value="TRANSCRIPTIONAL REGULATOR WHID-RELATED"/>
    <property type="match status" value="1"/>
</dbReference>
<dbReference type="GO" id="GO:0047134">
    <property type="term" value="F:protein-disulfide reductase [NAD(P)H] activity"/>
    <property type="evidence" value="ECO:0007669"/>
    <property type="project" value="TreeGrafter"/>
</dbReference>
<dbReference type="AlphaFoldDB" id="A0A940XFR1"/>
<protein>
    <submittedName>
        <fullName evidence="14">WhiB family transcriptional regulator</fullName>
    </submittedName>
</protein>
<dbReference type="GO" id="GO:0045454">
    <property type="term" value="P:cell redox homeostasis"/>
    <property type="evidence" value="ECO:0007669"/>
    <property type="project" value="TreeGrafter"/>
</dbReference>
<keyword evidence="9" id="KW-0238">DNA-binding</keyword>
<keyword evidence="8" id="KW-0805">Transcription regulation</keyword>
<evidence type="ECO:0000256" key="5">
    <source>
        <dbReference type="ARBA" id="ARBA00022723"/>
    </source>
</evidence>
<evidence type="ECO:0000256" key="9">
    <source>
        <dbReference type="ARBA" id="ARBA00023125"/>
    </source>
</evidence>
<comment type="subcellular location">
    <subcellularLocation>
        <location evidence="2">Cytoplasm</location>
    </subcellularLocation>
</comment>
<dbReference type="GO" id="GO:0046872">
    <property type="term" value="F:metal ion binding"/>
    <property type="evidence" value="ECO:0007669"/>
    <property type="project" value="UniProtKB-KW"/>
</dbReference>
<dbReference type="InterPro" id="IPR034768">
    <property type="entry name" value="4FE4S_WBL"/>
</dbReference>
<evidence type="ECO:0000256" key="6">
    <source>
        <dbReference type="ARBA" id="ARBA00023004"/>
    </source>
</evidence>